<evidence type="ECO:0000313" key="9">
    <source>
        <dbReference type="Proteomes" id="UP000199495"/>
    </source>
</evidence>
<dbReference type="GO" id="GO:0005886">
    <property type="term" value="C:plasma membrane"/>
    <property type="evidence" value="ECO:0007669"/>
    <property type="project" value="UniProtKB-SubCell"/>
</dbReference>
<keyword evidence="6" id="KW-0135">Cellulose biosynthesis</keyword>
<sequence>MSVRVLFATVAILAVPVPAGAQIAPFDMSPEITQRRTPAPMPQAPAPAPVVVEEEPAAPIVAPAPPPAAQEPEPQPAPIPTPVPEQPSEPTPEALPETVDAPPVDPVPAEPDAVEPAETVEPLALDRFILPGDGIRLEGEASTRAFDLYLTEAQAAAPATLDLGLLNAILVAPESSNLGVSINGTNVLSTPIGFASEPTPLQADVPEGILVAGANRIVFDASQRHRTDCSVGSTYELWTDIYGPQTRLRFADPALDQISMISDLPAIGMAQDGASHIRLMMPDMVSPEASSAALGLVQSLALAMRAASVDIELIEALGEDTSSGTITAILATAGELPEAAQGLADRAASGPLVAVLPESDAPNTILVSGPDWASIGVAIASLHGEGVTDNLGAMRVDIPSSIPMVEGRQTIPLDDLGVDTVQFNGRRYTTDMRFALPWDFYAEMYSEAELILDAAYSAAVLPGSQLDVYVNGQIAAVFPVLRTDGGTFRNSRLRIPMTNFRPGINQLHVEIILLTREDELCLPGSVGRAQDRFLFSSGSRLAFPDFGRMARLPDLGKFAGAGAPYADDAVVDIVVGSDEASMRSAMLIAANMALSSGRTVQFARVAPEALDPTRPAVVVAPMDQLDAAMLARGRIVDPASIDFAASGDVDSALDEWRRSASGSSENIWDRVQSWVADRFDLRPENFWLLRRADGAYVPQAPEAAILSQAMQPEGGLWTFLTIPDADGFEAAVDRLVTPEIWQSIDGRVTAIGPNDAEPLILQPRQVHMIATQPWSLTNLRLVAANWLSTNVLAYALALGGVAVLLTLATSLLLNDRGGRK</sequence>
<accession>A0A1G7ZR66</accession>
<evidence type="ECO:0000256" key="2">
    <source>
        <dbReference type="ARBA" id="ARBA00022475"/>
    </source>
</evidence>
<dbReference type="Gene3D" id="2.60.120.260">
    <property type="entry name" value="Galactose-binding domain-like"/>
    <property type="match status" value="2"/>
</dbReference>
<comment type="similarity">
    <text evidence="6">Belongs to the AcsB/BcsB family.</text>
</comment>
<dbReference type="GO" id="GO:0006011">
    <property type="term" value="P:UDP-alpha-D-glucose metabolic process"/>
    <property type="evidence" value="ECO:0007669"/>
    <property type="project" value="InterPro"/>
</dbReference>
<dbReference type="Proteomes" id="UP000199495">
    <property type="component" value="Unassembled WGS sequence"/>
</dbReference>
<feature type="region of interest" description="Disordered" evidence="7">
    <location>
        <begin position="32"/>
        <end position="115"/>
    </location>
</feature>
<name>A0A1G7ZR66_9HYPH</name>
<dbReference type="AlphaFoldDB" id="A0A1G7ZR66"/>
<feature type="transmembrane region" description="Helical" evidence="6">
    <location>
        <begin position="791"/>
        <end position="813"/>
    </location>
</feature>
<feature type="compositionally biased region" description="Pro residues" evidence="7">
    <location>
        <begin position="62"/>
        <end position="90"/>
    </location>
</feature>
<keyword evidence="6" id="KW-0732">Signal</keyword>
<evidence type="ECO:0000313" key="8">
    <source>
        <dbReference type="EMBL" id="SDH11067.1"/>
    </source>
</evidence>
<evidence type="ECO:0000256" key="5">
    <source>
        <dbReference type="ARBA" id="ARBA00023136"/>
    </source>
</evidence>
<keyword evidence="4 6" id="KW-1133">Transmembrane helix</keyword>
<dbReference type="STRING" id="440168.SAMN04487974_1225"/>
<protein>
    <recommendedName>
        <fullName evidence="6">Cyclic di-GMP-binding protein</fullName>
    </recommendedName>
    <alternativeName>
        <fullName evidence="6">Cellulose synthase regulatory subunit</fullName>
    </alternativeName>
</protein>
<organism evidence="8 9">
    <name type="scientific">Pelagibacterium luteolum</name>
    <dbReference type="NCBI Taxonomy" id="440168"/>
    <lineage>
        <taxon>Bacteria</taxon>
        <taxon>Pseudomonadati</taxon>
        <taxon>Pseudomonadota</taxon>
        <taxon>Alphaproteobacteria</taxon>
        <taxon>Hyphomicrobiales</taxon>
        <taxon>Devosiaceae</taxon>
        <taxon>Pelagibacterium</taxon>
    </lineage>
</organism>
<evidence type="ECO:0000256" key="6">
    <source>
        <dbReference type="RuleBase" id="RU365021"/>
    </source>
</evidence>
<dbReference type="PANTHER" id="PTHR39083:SF1">
    <property type="entry name" value="CYCLIC DI-GMP-BINDING PROTEIN"/>
    <property type="match status" value="1"/>
</dbReference>
<dbReference type="PANTHER" id="PTHR39083">
    <property type="entry name" value="CYCLIC DI-GMP-BINDING PROTEIN"/>
    <property type="match status" value="1"/>
</dbReference>
<dbReference type="GO" id="GO:0030244">
    <property type="term" value="P:cellulose biosynthetic process"/>
    <property type="evidence" value="ECO:0007669"/>
    <property type="project" value="UniProtKB-KW"/>
</dbReference>
<reference evidence="8 9" key="1">
    <citation type="submission" date="2016-10" db="EMBL/GenBank/DDBJ databases">
        <authorList>
            <person name="de Groot N.N."/>
        </authorList>
    </citation>
    <scope>NUCLEOTIDE SEQUENCE [LARGE SCALE GENOMIC DNA]</scope>
    <source>
        <strain evidence="8 9">CGMCC 1.10267</strain>
    </source>
</reference>
<keyword evidence="2 6" id="KW-1003">Cell membrane</keyword>
<keyword evidence="9" id="KW-1185">Reference proteome</keyword>
<evidence type="ECO:0000256" key="4">
    <source>
        <dbReference type="ARBA" id="ARBA00022989"/>
    </source>
</evidence>
<dbReference type="EMBL" id="FNCS01000022">
    <property type="protein sequence ID" value="SDH11067.1"/>
    <property type="molecule type" value="Genomic_DNA"/>
</dbReference>
<evidence type="ECO:0000256" key="3">
    <source>
        <dbReference type="ARBA" id="ARBA00022692"/>
    </source>
</evidence>
<dbReference type="Pfam" id="PF03170">
    <property type="entry name" value="BcsB"/>
    <property type="match status" value="1"/>
</dbReference>
<keyword evidence="5 6" id="KW-0472">Membrane</keyword>
<comment type="pathway">
    <text evidence="6">Glycan metabolism; bacterial cellulose biosynthesis.</text>
</comment>
<gene>
    <name evidence="8" type="ORF">SAMN04487974_1225</name>
</gene>
<evidence type="ECO:0000256" key="1">
    <source>
        <dbReference type="ARBA" id="ARBA00004162"/>
    </source>
</evidence>
<evidence type="ECO:0000256" key="7">
    <source>
        <dbReference type="SAM" id="MobiDB-lite"/>
    </source>
</evidence>
<feature type="compositionally biased region" description="Pro residues" evidence="7">
    <location>
        <begin position="39"/>
        <end position="48"/>
    </location>
</feature>
<comment type="function">
    <text evidence="6">Binds the cellulose synthase activator, bis-(3'-5') cyclic diguanylic acid (c-di-GMP).</text>
</comment>
<keyword evidence="6" id="KW-0997">Cell inner membrane</keyword>
<feature type="signal peptide" evidence="6">
    <location>
        <begin position="1"/>
        <end position="21"/>
    </location>
</feature>
<feature type="chain" id="PRO_5015211827" description="Cyclic di-GMP-binding protein" evidence="6">
    <location>
        <begin position="22"/>
        <end position="820"/>
    </location>
</feature>
<proteinExistence type="inferred from homology"/>
<dbReference type="UniPathway" id="UPA00694"/>
<comment type="subcellular location">
    <subcellularLocation>
        <location evidence="6">Cell inner membrane</location>
    </subcellularLocation>
    <subcellularLocation>
        <location evidence="1">Cell membrane</location>
        <topology evidence="1">Single-pass membrane protein</topology>
    </subcellularLocation>
</comment>
<keyword evidence="6" id="KW-0973">c-di-GMP</keyword>
<dbReference type="InterPro" id="IPR018513">
    <property type="entry name" value="Cell_synthase_bac"/>
</dbReference>
<keyword evidence="3 6" id="KW-0812">Transmembrane</keyword>
<dbReference type="RefSeq" id="WP_090599251.1">
    <property type="nucleotide sequence ID" value="NZ_FNCS01000022.1"/>
</dbReference>
<dbReference type="OrthoDB" id="7615145at2"/>
<comment type="subunit">
    <text evidence="6">Tightly associated with the cellulose synthase catalytic subunit.</text>
</comment>